<dbReference type="Proteomes" id="UP000521676">
    <property type="component" value="Unassembled WGS sequence"/>
</dbReference>
<protein>
    <submittedName>
        <fullName evidence="2">Glycerophosphodiester phosphodiesterase</fullName>
    </submittedName>
</protein>
<dbReference type="PROSITE" id="PS51704">
    <property type="entry name" value="GP_PDE"/>
    <property type="match status" value="1"/>
</dbReference>
<evidence type="ECO:0000259" key="1">
    <source>
        <dbReference type="PROSITE" id="PS51704"/>
    </source>
</evidence>
<dbReference type="PROSITE" id="PS50007">
    <property type="entry name" value="PIPLC_X_DOMAIN"/>
    <property type="match status" value="1"/>
</dbReference>
<evidence type="ECO:0000313" key="2">
    <source>
        <dbReference type="EMBL" id="NWJ45195.1"/>
    </source>
</evidence>
<sequence length="257" mass="28787">MSTELFKSKACGHRGACGYAPENTFAAFQKALEQGAEWVEFDVQLSADGIPIILHDDTLERTSDKGGARRPTELTLSELKELDAGTWFGTAFAGERIPTLEEVLEEFGQKLGLNIEIKSTPNFEADNGIERMVADAVVKHKLVDRVIVSSFDPFRLARLHAYNPTIPLGALYTGKPENYPPNFDYFQLAEMTGAIALHPHYKLIDEAYMVRARNRGLKVNTWTVNEPEEMEWLSKLGVDIIITNYPDKLVAVLENIE</sequence>
<reference evidence="3" key="2">
    <citation type="journal article" date="2024" name="Nature">
        <title>Anoxygenic phototroph of the Chloroflexota uses a type I reaction centre.</title>
        <authorList>
            <person name="Tsuji J.M."/>
            <person name="Shaw N.A."/>
            <person name="Nagashima S."/>
            <person name="Venkiteswaran J.J."/>
            <person name="Schiff S.L."/>
            <person name="Watanabe T."/>
            <person name="Fukui M."/>
            <person name="Hanada S."/>
            <person name="Tank M."/>
            <person name="Neufeld J.D."/>
        </authorList>
    </citation>
    <scope>NUCLEOTIDE SEQUENCE</scope>
    <source>
        <strain evidence="3">L227-S17</strain>
    </source>
</reference>
<dbReference type="RefSeq" id="WP_341468969.1">
    <property type="nucleotide sequence ID" value="NZ_CP128399.1"/>
</dbReference>
<dbReference type="PANTHER" id="PTHR46211:SF1">
    <property type="entry name" value="GLYCEROPHOSPHODIESTER PHOSPHODIESTERASE, CYTOPLASMIC"/>
    <property type="match status" value="1"/>
</dbReference>
<dbReference type="GO" id="GO:0008081">
    <property type="term" value="F:phosphoric diester hydrolase activity"/>
    <property type="evidence" value="ECO:0007669"/>
    <property type="project" value="InterPro"/>
</dbReference>
<name>A0A8T7M320_9CHLR</name>
<dbReference type="EMBL" id="JACATZ010000001">
    <property type="protein sequence ID" value="NWJ45195.1"/>
    <property type="molecule type" value="Genomic_DNA"/>
</dbReference>
<dbReference type="AlphaFoldDB" id="A0A8T7M320"/>
<gene>
    <name evidence="2" type="ORF">HXX08_04870</name>
    <name evidence="3" type="ORF">OZ401_000322</name>
</gene>
<dbReference type="InterPro" id="IPR017946">
    <property type="entry name" value="PLC-like_Pdiesterase_TIM-brl"/>
</dbReference>
<dbReference type="PANTHER" id="PTHR46211">
    <property type="entry name" value="GLYCEROPHOSPHORYL DIESTER PHOSPHODIESTERASE"/>
    <property type="match status" value="1"/>
</dbReference>
<evidence type="ECO:0000313" key="4">
    <source>
        <dbReference type="Proteomes" id="UP000521676"/>
    </source>
</evidence>
<dbReference type="Pfam" id="PF03009">
    <property type="entry name" value="GDPD"/>
    <property type="match status" value="1"/>
</dbReference>
<dbReference type="GO" id="GO:0006629">
    <property type="term" value="P:lipid metabolic process"/>
    <property type="evidence" value="ECO:0007669"/>
    <property type="project" value="InterPro"/>
</dbReference>
<dbReference type="SUPFAM" id="SSF51695">
    <property type="entry name" value="PLC-like phosphodiesterases"/>
    <property type="match status" value="1"/>
</dbReference>
<keyword evidence="5" id="KW-1185">Reference proteome</keyword>
<evidence type="ECO:0000313" key="3">
    <source>
        <dbReference type="EMBL" id="WJW67073.1"/>
    </source>
</evidence>
<accession>A0A8T7M320</accession>
<evidence type="ECO:0000313" key="5">
    <source>
        <dbReference type="Proteomes" id="UP001431572"/>
    </source>
</evidence>
<dbReference type="Proteomes" id="UP001431572">
    <property type="component" value="Chromosome 1"/>
</dbReference>
<organism evidence="2 4">
    <name type="scientific">Candidatus Chlorohelix allophototropha</name>
    <dbReference type="NCBI Taxonomy" id="3003348"/>
    <lineage>
        <taxon>Bacteria</taxon>
        <taxon>Bacillati</taxon>
        <taxon>Chloroflexota</taxon>
        <taxon>Chloroflexia</taxon>
        <taxon>Candidatus Chloroheliales</taxon>
        <taxon>Candidatus Chloroheliaceae</taxon>
        <taxon>Candidatus Chlorohelix</taxon>
    </lineage>
</organism>
<reference evidence="2 4" key="1">
    <citation type="submission" date="2020-06" db="EMBL/GenBank/DDBJ databases">
        <title>Anoxygenic phototrophic Chloroflexota member uses a Type I reaction center.</title>
        <authorList>
            <person name="Tsuji J.M."/>
            <person name="Shaw N.A."/>
            <person name="Nagashima S."/>
            <person name="Venkiteswaran J."/>
            <person name="Schiff S.L."/>
            <person name="Hanada S."/>
            <person name="Tank M."/>
            <person name="Neufeld J.D."/>
        </authorList>
    </citation>
    <scope>NUCLEOTIDE SEQUENCE [LARGE SCALE GENOMIC DNA]</scope>
    <source>
        <strain evidence="2">L227-S17</strain>
    </source>
</reference>
<feature type="domain" description="GP-PDE" evidence="1">
    <location>
        <begin position="8"/>
        <end position="253"/>
    </location>
</feature>
<proteinExistence type="predicted"/>
<dbReference type="Gene3D" id="3.20.20.190">
    <property type="entry name" value="Phosphatidylinositol (PI) phosphodiesterase"/>
    <property type="match status" value="1"/>
</dbReference>
<dbReference type="EMBL" id="CP128399">
    <property type="protein sequence ID" value="WJW67073.1"/>
    <property type="molecule type" value="Genomic_DNA"/>
</dbReference>
<dbReference type="InterPro" id="IPR030395">
    <property type="entry name" value="GP_PDE_dom"/>
</dbReference>